<reference evidence="1" key="1">
    <citation type="submission" date="2023-10" db="EMBL/GenBank/DDBJ databases">
        <authorList>
            <person name="Rodriguez Cubillos JULIANA M."/>
            <person name="De Vega J."/>
        </authorList>
    </citation>
    <scope>NUCLEOTIDE SEQUENCE</scope>
</reference>
<protein>
    <submittedName>
        <fullName evidence="1">Uncharacterized protein</fullName>
    </submittedName>
</protein>
<organism evidence="1 2">
    <name type="scientific">Trifolium pratense</name>
    <name type="common">Red clover</name>
    <dbReference type="NCBI Taxonomy" id="57577"/>
    <lineage>
        <taxon>Eukaryota</taxon>
        <taxon>Viridiplantae</taxon>
        <taxon>Streptophyta</taxon>
        <taxon>Embryophyta</taxon>
        <taxon>Tracheophyta</taxon>
        <taxon>Spermatophyta</taxon>
        <taxon>Magnoliopsida</taxon>
        <taxon>eudicotyledons</taxon>
        <taxon>Gunneridae</taxon>
        <taxon>Pentapetalae</taxon>
        <taxon>rosids</taxon>
        <taxon>fabids</taxon>
        <taxon>Fabales</taxon>
        <taxon>Fabaceae</taxon>
        <taxon>Papilionoideae</taxon>
        <taxon>50 kb inversion clade</taxon>
        <taxon>NPAAA clade</taxon>
        <taxon>Hologalegina</taxon>
        <taxon>IRL clade</taxon>
        <taxon>Trifolieae</taxon>
        <taxon>Trifolium</taxon>
    </lineage>
</organism>
<proteinExistence type="predicted"/>
<evidence type="ECO:0000313" key="2">
    <source>
        <dbReference type="Proteomes" id="UP001177021"/>
    </source>
</evidence>
<sequence>MAESLKFVYIVILFVSLFISVVVCKRECVNHSDCYKLYPSVTTKMMCNNGHCECQMPT</sequence>
<comment type="caution">
    <text evidence="1">The sequence shown here is derived from an EMBL/GenBank/DDBJ whole genome shotgun (WGS) entry which is preliminary data.</text>
</comment>
<keyword evidence="2" id="KW-1185">Reference proteome</keyword>
<evidence type="ECO:0000313" key="1">
    <source>
        <dbReference type="EMBL" id="CAJ2670501.1"/>
    </source>
</evidence>
<dbReference type="Proteomes" id="UP001177021">
    <property type="component" value="Unassembled WGS sequence"/>
</dbReference>
<accession>A0ACB0LPY9</accession>
<name>A0ACB0LPY9_TRIPR</name>
<gene>
    <name evidence="1" type="ORF">MILVUS5_LOCUS34525</name>
</gene>
<dbReference type="EMBL" id="CASHSV030000615">
    <property type="protein sequence ID" value="CAJ2670501.1"/>
    <property type="molecule type" value="Genomic_DNA"/>
</dbReference>